<dbReference type="SUPFAM" id="SSF52540">
    <property type="entry name" value="P-loop containing nucleoside triphosphate hydrolases"/>
    <property type="match status" value="1"/>
</dbReference>
<comment type="caution">
    <text evidence="10">The sequence shown here is derived from an EMBL/GenBank/DDBJ whole genome shotgun (WGS) entry which is preliminary data.</text>
</comment>
<feature type="DNA-binding region" description="OmpR/PhoB-type" evidence="7">
    <location>
        <begin position="1"/>
        <end position="92"/>
    </location>
</feature>
<organism evidence="10 11">
    <name type="scientific">Streptacidiphilus alkalitolerans</name>
    <dbReference type="NCBI Taxonomy" id="3342712"/>
    <lineage>
        <taxon>Bacteria</taxon>
        <taxon>Bacillati</taxon>
        <taxon>Actinomycetota</taxon>
        <taxon>Actinomycetes</taxon>
        <taxon>Kitasatosporales</taxon>
        <taxon>Streptomycetaceae</taxon>
        <taxon>Streptacidiphilus</taxon>
    </lineage>
</organism>
<dbReference type="InterPro" id="IPR036388">
    <property type="entry name" value="WH-like_DNA-bd_sf"/>
</dbReference>
<dbReference type="PRINTS" id="PR00364">
    <property type="entry name" value="DISEASERSIST"/>
</dbReference>
<dbReference type="CDD" id="cd15831">
    <property type="entry name" value="BTAD"/>
    <property type="match status" value="1"/>
</dbReference>
<dbReference type="EMBL" id="JBHEZY010000020">
    <property type="protein sequence ID" value="MFC1435638.1"/>
    <property type="molecule type" value="Genomic_DNA"/>
</dbReference>
<dbReference type="Pfam" id="PF13424">
    <property type="entry name" value="TPR_12"/>
    <property type="match status" value="1"/>
</dbReference>
<dbReference type="Gene3D" id="1.10.8.430">
    <property type="entry name" value="Helical domain of apoptotic protease-activating factors"/>
    <property type="match status" value="1"/>
</dbReference>
<dbReference type="PANTHER" id="PTHR35807:SF1">
    <property type="entry name" value="TRANSCRIPTIONAL REGULATOR REDD"/>
    <property type="match status" value="1"/>
</dbReference>
<dbReference type="InterPro" id="IPR002182">
    <property type="entry name" value="NB-ARC"/>
</dbReference>
<dbReference type="SMART" id="SM00862">
    <property type="entry name" value="Trans_reg_C"/>
    <property type="match status" value="1"/>
</dbReference>
<dbReference type="Pfam" id="PF03704">
    <property type="entry name" value="BTAD"/>
    <property type="match status" value="1"/>
</dbReference>
<evidence type="ECO:0000256" key="6">
    <source>
        <dbReference type="ARBA" id="ARBA00023163"/>
    </source>
</evidence>
<evidence type="ECO:0000256" key="7">
    <source>
        <dbReference type="PROSITE-ProRule" id="PRU01091"/>
    </source>
</evidence>
<evidence type="ECO:0000259" key="9">
    <source>
        <dbReference type="PROSITE" id="PS51755"/>
    </source>
</evidence>
<sequence length="951" mass="102274">MQFCLLGPLVVLDGATERPVSGSKLRGLLAVLLLHANQELAPGTLRQHLWGDNAPDSADASLRNLIARLRRALGDEAGSRLRTSPGGYLLRVTEGELDLQVFADRCKQGRQLLEKSEWAGAGDVLASALSLWRGDPFSGIPDGPELLHAQDQWLRETRLLAQEGRIEADLQLGRDQELIAEIRALADAHPLREGLHAQLMLALHRAGRQAEALEVFQVLRRRLVDELGVEPGPLVRQAQREVLDAEESAGSTEPSSGTAKPARAAVPRQLPIDIPDFTGRESHLRRLRAALAPTGDGGAVAVSAISGTGGMGKTTLAVHAAHLLAGDFPDGQLFISLRGAGAEPVPPADALATALHSLGVAADAVPRDIDARSARYRTLVADQRLLIVLDDARDSAQVRPLLPGTGRSAVLVTSRSRLPSLVGIDRLDIEALDDAQARALFAGIVGSARADAEPEATADLLRCCAGLPLAVRIAGARLANRPAWTIADLAERLTDEYRRLDQLRVEDTAVRASIEVSYRSLPSGAASGEGSPARAFRLLGLADGPDISLPAAAALLGEPLAVAERTLAYLVDNCLLDCVLPGRYRLHDLLRVFAAECALREEPEELRREALGRLAHWYLGTLAAADRLLVPKIRRPELAPPDPGHQPLAFDSFSAALQWCDEERANLVAMTEQAVTHGLPESAVLLASFSWGYFRLVARHREWQASNTAGIASAQLLGDREAEARLLNSQAALLYQTNRPDEAESCLVALLAIRRELDDAVGELSVLTNLAILYIDHPEKVALSVELGLQALDLARALDRPMAVTNVQNNLGSAMERLGNFTEALGWYHASLASAIEIADHDGVAISTANVGAAHLHAKEFDQAEEFLLRALPLTRAVGNRITEAEILGNLGRLRTATGPAEEARGHLEQARELWQAMDDPQQAEEIRILIDALDALDDTDNPVTSGEERG</sequence>
<dbReference type="PROSITE" id="PS51755">
    <property type="entry name" value="OMPR_PHOB"/>
    <property type="match status" value="1"/>
</dbReference>
<dbReference type="InterPro" id="IPR005158">
    <property type="entry name" value="BTAD"/>
</dbReference>
<dbReference type="InterPro" id="IPR016032">
    <property type="entry name" value="Sig_transdc_resp-reg_C-effctor"/>
</dbReference>
<dbReference type="InterPro" id="IPR042197">
    <property type="entry name" value="Apaf_helical"/>
</dbReference>
<dbReference type="InterPro" id="IPR019734">
    <property type="entry name" value="TPR_rpt"/>
</dbReference>
<dbReference type="SMART" id="SM00028">
    <property type="entry name" value="TPR"/>
    <property type="match status" value="4"/>
</dbReference>
<dbReference type="SUPFAM" id="SSF46894">
    <property type="entry name" value="C-terminal effector domain of the bipartite response regulators"/>
    <property type="match status" value="1"/>
</dbReference>
<dbReference type="PANTHER" id="PTHR35807">
    <property type="entry name" value="TRANSCRIPTIONAL REGULATOR REDD-RELATED"/>
    <property type="match status" value="1"/>
</dbReference>
<feature type="region of interest" description="Disordered" evidence="8">
    <location>
        <begin position="241"/>
        <end position="265"/>
    </location>
</feature>
<dbReference type="InterPro" id="IPR011990">
    <property type="entry name" value="TPR-like_helical_dom_sf"/>
</dbReference>
<dbReference type="SMART" id="SM01043">
    <property type="entry name" value="BTAD"/>
    <property type="match status" value="1"/>
</dbReference>
<dbReference type="SUPFAM" id="SSF48452">
    <property type="entry name" value="TPR-like"/>
    <property type="match status" value="2"/>
</dbReference>
<keyword evidence="2" id="KW-0677">Repeat</keyword>
<proteinExistence type="inferred from homology"/>
<keyword evidence="6" id="KW-0804">Transcription</keyword>
<reference evidence="10 11" key="1">
    <citation type="submission" date="2024-09" db="EMBL/GenBank/DDBJ databases">
        <authorList>
            <person name="Lee S.D."/>
        </authorList>
    </citation>
    <scope>NUCLEOTIDE SEQUENCE [LARGE SCALE GENOMIC DNA]</scope>
    <source>
        <strain evidence="10 11">N1-3</strain>
    </source>
</reference>
<keyword evidence="5 7" id="KW-0238">DNA-binding</keyword>
<keyword evidence="3" id="KW-0902">Two-component regulatory system</keyword>
<dbReference type="Gene3D" id="1.10.10.10">
    <property type="entry name" value="Winged helix-like DNA-binding domain superfamily/Winged helix DNA-binding domain"/>
    <property type="match status" value="1"/>
</dbReference>
<feature type="compositionally biased region" description="Polar residues" evidence="8">
    <location>
        <begin position="249"/>
        <end position="258"/>
    </location>
</feature>
<dbReference type="InterPro" id="IPR051677">
    <property type="entry name" value="AfsR-DnrI-RedD_regulator"/>
</dbReference>
<evidence type="ECO:0000313" key="10">
    <source>
        <dbReference type="EMBL" id="MFC1435638.1"/>
    </source>
</evidence>
<evidence type="ECO:0000256" key="3">
    <source>
        <dbReference type="ARBA" id="ARBA00023012"/>
    </source>
</evidence>
<dbReference type="Pfam" id="PF00486">
    <property type="entry name" value="Trans_reg_C"/>
    <property type="match status" value="1"/>
</dbReference>
<evidence type="ECO:0000256" key="5">
    <source>
        <dbReference type="ARBA" id="ARBA00023125"/>
    </source>
</evidence>
<dbReference type="Pfam" id="PF00931">
    <property type="entry name" value="NB-ARC"/>
    <property type="match status" value="1"/>
</dbReference>
<protein>
    <submittedName>
        <fullName evidence="10">BTAD domain-containing putative transcriptional regulator</fullName>
    </submittedName>
</protein>
<dbReference type="Gene3D" id="3.40.50.300">
    <property type="entry name" value="P-loop containing nucleotide triphosphate hydrolases"/>
    <property type="match status" value="1"/>
</dbReference>
<dbReference type="InterPro" id="IPR027417">
    <property type="entry name" value="P-loop_NTPase"/>
</dbReference>
<accession>A0ABV6XBJ7</accession>
<keyword evidence="4" id="KW-0805">Transcription regulation</keyword>
<name>A0ABV6XBJ7_9ACTN</name>
<dbReference type="Proteomes" id="UP001592530">
    <property type="component" value="Unassembled WGS sequence"/>
</dbReference>
<dbReference type="InterPro" id="IPR001867">
    <property type="entry name" value="OmpR/PhoB-type_DNA-bd"/>
</dbReference>
<feature type="domain" description="OmpR/PhoB-type" evidence="9">
    <location>
        <begin position="1"/>
        <end position="92"/>
    </location>
</feature>
<dbReference type="RefSeq" id="WP_380558941.1">
    <property type="nucleotide sequence ID" value="NZ_JBHEZY010000020.1"/>
</dbReference>
<evidence type="ECO:0000256" key="8">
    <source>
        <dbReference type="SAM" id="MobiDB-lite"/>
    </source>
</evidence>
<evidence type="ECO:0000256" key="1">
    <source>
        <dbReference type="ARBA" id="ARBA00005820"/>
    </source>
</evidence>
<evidence type="ECO:0000256" key="2">
    <source>
        <dbReference type="ARBA" id="ARBA00022737"/>
    </source>
</evidence>
<comment type="similarity">
    <text evidence="1">Belongs to the AfsR/DnrI/RedD regulatory family.</text>
</comment>
<dbReference type="Gene3D" id="1.25.40.10">
    <property type="entry name" value="Tetratricopeptide repeat domain"/>
    <property type="match status" value="2"/>
</dbReference>
<evidence type="ECO:0000313" key="11">
    <source>
        <dbReference type="Proteomes" id="UP001592530"/>
    </source>
</evidence>
<evidence type="ECO:0000256" key="4">
    <source>
        <dbReference type="ARBA" id="ARBA00023015"/>
    </source>
</evidence>
<gene>
    <name evidence="10" type="ORF">ACEZDB_33870</name>
</gene>